<sequence length="47" mass="5048">MVFGVAWLVVLLRMGAAVGLLLVWDAFAVAYMITGWLAAAVSTHRSI</sequence>
<dbReference type="EMBL" id="FNUJ01000002">
    <property type="protein sequence ID" value="SEF24509.1"/>
    <property type="molecule type" value="Genomic_DNA"/>
</dbReference>
<name>A0A1H5QET9_9PSEU</name>
<evidence type="ECO:0000313" key="1">
    <source>
        <dbReference type="EMBL" id="SEF24509.1"/>
    </source>
</evidence>
<accession>A0A1H5QET9</accession>
<proteinExistence type="predicted"/>
<evidence type="ECO:0000313" key="2">
    <source>
        <dbReference type="Proteomes" id="UP000198878"/>
    </source>
</evidence>
<dbReference type="OrthoDB" id="64737at2"/>
<gene>
    <name evidence="1" type="ORF">SAMN05421837_102746</name>
</gene>
<dbReference type="AlphaFoldDB" id="A0A1H5QET9"/>
<dbReference type="Proteomes" id="UP000198878">
    <property type="component" value="Unassembled WGS sequence"/>
</dbReference>
<protein>
    <submittedName>
        <fullName evidence="1">Uncharacterized protein</fullName>
    </submittedName>
</protein>
<organism evidence="1 2">
    <name type="scientific">Amycolatopsis pretoriensis</name>
    <dbReference type="NCBI Taxonomy" id="218821"/>
    <lineage>
        <taxon>Bacteria</taxon>
        <taxon>Bacillati</taxon>
        <taxon>Actinomycetota</taxon>
        <taxon>Actinomycetes</taxon>
        <taxon>Pseudonocardiales</taxon>
        <taxon>Pseudonocardiaceae</taxon>
        <taxon>Amycolatopsis</taxon>
    </lineage>
</organism>
<dbReference type="RefSeq" id="WP_158104179.1">
    <property type="nucleotide sequence ID" value="NZ_FNUJ01000002.1"/>
</dbReference>
<keyword evidence="2" id="KW-1185">Reference proteome</keyword>
<reference evidence="2" key="1">
    <citation type="submission" date="2016-10" db="EMBL/GenBank/DDBJ databases">
        <authorList>
            <person name="Varghese N."/>
            <person name="Submissions S."/>
        </authorList>
    </citation>
    <scope>NUCLEOTIDE SEQUENCE [LARGE SCALE GENOMIC DNA]</scope>
    <source>
        <strain evidence="2">DSM 44654</strain>
    </source>
</reference>